<dbReference type="RefSeq" id="WP_188585339.1">
    <property type="nucleotide sequence ID" value="NZ_BMGC01000004.1"/>
</dbReference>
<evidence type="ECO:0000313" key="2">
    <source>
        <dbReference type="EMBL" id="GGB22536.1"/>
    </source>
</evidence>
<dbReference type="EMBL" id="BMGC01000004">
    <property type="protein sequence ID" value="GGB22536.1"/>
    <property type="molecule type" value="Genomic_DNA"/>
</dbReference>
<name>A0A916SYS7_9ACTN</name>
<organism evidence="2 3">
    <name type="scientific">Gordonia jinhuaensis</name>
    <dbReference type="NCBI Taxonomy" id="1517702"/>
    <lineage>
        <taxon>Bacteria</taxon>
        <taxon>Bacillati</taxon>
        <taxon>Actinomycetota</taxon>
        <taxon>Actinomycetes</taxon>
        <taxon>Mycobacteriales</taxon>
        <taxon>Gordoniaceae</taxon>
        <taxon>Gordonia</taxon>
    </lineage>
</organism>
<feature type="region of interest" description="Disordered" evidence="1">
    <location>
        <begin position="169"/>
        <end position="205"/>
    </location>
</feature>
<evidence type="ECO:0008006" key="4">
    <source>
        <dbReference type="Google" id="ProtNLM"/>
    </source>
</evidence>
<feature type="compositionally biased region" description="Basic and acidic residues" evidence="1">
    <location>
        <begin position="60"/>
        <end position="85"/>
    </location>
</feature>
<proteinExistence type="predicted"/>
<dbReference type="Proteomes" id="UP000621454">
    <property type="component" value="Unassembled WGS sequence"/>
</dbReference>
<keyword evidence="3" id="KW-1185">Reference proteome</keyword>
<comment type="caution">
    <text evidence="2">The sequence shown here is derived from an EMBL/GenBank/DDBJ whole genome shotgun (WGS) entry which is preliminary data.</text>
</comment>
<dbReference type="AlphaFoldDB" id="A0A916SYS7"/>
<feature type="compositionally biased region" description="Pro residues" evidence="1">
    <location>
        <begin position="39"/>
        <end position="56"/>
    </location>
</feature>
<reference evidence="2" key="2">
    <citation type="submission" date="2020-09" db="EMBL/GenBank/DDBJ databases">
        <authorList>
            <person name="Sun Q."/>
            <person name="Zhou Y."/>
        </authorList>
    </citation>
    <scope>NUCLEOTIDE SEQUENCE</scope>
    <source>
        <strain evidence="2">CGMCC 1.12827</strain>
    </source>
</reference>
<feature type="region of interest" description="Disordered" evidence="1">
    <location>
        <begin position="18"/>
        <end position="85"/>
    </location>
</feature>
<evidence type="ECO:0000313" key="3">
    <source>
        <dbReference type="Proteomes" id="UP000621454"/>
    </source>
</evidence>
<reference evidence="2" key="1">
    <citation type="journal article" date="2014" name="Int. J. Syst. Evol. Microbiol.">
        <title>Complete genome sequence of Corynebacterium casei LMG S-19264T (=DSM 44701T), isolated from a smear-ripened cheese.</title>
        <authorList>
            <consortium name="US DOE Joint Genome Institute (JGI-PGF)"/>
            <person name="Walter F."/>
            <person name="Albersmeier A."/>
            <person name="Kalinowski J."/>
            <person name="Ruckert C."/>
        </authorList>
    </citation>
    <scope>NUCLEOTIDE SEQUENCE</scope>
    <source>
        <strain evidence="2">CGMCC 1.12827</strain>
    </source>
</reference>
<gene>
    <name evidence="2" type="ORF">GCM10011489_08420</name>
</gene>
<accession>A0A916SYS7</accession>
<feature type="compositionally biased region" description="Basic and acidic residues" evidence="1">
    <location>
        <begin position="101"/>
        <end position="124"/>
    </location>
</feature>
<sequence length="205" mass="21005">MADTALPIHPVTGLRALGLGKRGPIWPVIGGNGEGGDPPTDPNPPTDPPADPPSDPPADADPKPGDDDKLGEGGKKALDAERERAKALDKELKALKAAQQKAERAKLDDTERAKAEAADAADRADKAERRAALLEAAVAHGLTKDDLELLEDTPVDKIDAKAKKLAAIRKASAKAGSSGGEATGSRGAQKPTSLGGAISAHYATQ</sequence>
<evidence type="ECO:0000256" key="1">
    <source>
        <dbReference type="SAM" id="MobiDB-lite"/>
    </source>
</evidence>
<feature type="region of interest" description="Disordered" evidence="1">
    <location>
        <begin position="97"/>
        <end position="124"/>
    </location>
</feature>
<protein>
    <recommendedName>
        <fullName evidence="4">Scaffolding protein</fullName>
    </recommendedName>
</protein>